<evidence type="ECO:0000256" key="20">
    <source>
        <dbReference type="RuleBase" id="RU369019"/>
    </source>
</evidence>
<dbReference type="InterPro" id="IPR001680">
    <property type="entry name" value="WD40_rpt"/>
</dbReference>
<keyword evidence="17" id="KW-0131">Cell cycle</keyword>
<sequence length="503" mass="54938">MGRRRAPELYRAPFPLYALQVDPSTGLLIAAGGGGAAKTGIKNGVHFLQLEQINGRLSASLLHSHDTETRATMNLALAGNILAAGQDAHCQLLRFQTHQQKGKTKAEKAGCKEQGPRQRKGAAPVEKKSGAETHQERIELSVENLQAVQTDFSPDPFQKVVCFNHDNTLLATGGTDGYVRVWKRLYYVKEAHGIVVTDVAFLPERGRGPELLGFHETALFSVAVDSRCQLHLLPSRIPVPARMLLPLAMRMLVLLPLSQAAPKDGTVSLDTEVQQLPLSNPFQPGQEQLRLLQNYLQGLERMEKEPEHMSREQVLLYLFALHDYDQSGQLDGLELLSMLTAALAPGAADFPIANPVILVVDKVLETQDLNGDGLMTPAELINFPGEAPRHTEPKEPPEPQDVGRQSPLAKSPSRQELQGALGPREDGAQVEATRESLEPVQEAGGQAEAEREARGPRAEAAGQEEASDAGKDAEKHHPGETLESKNTQNEFEVHVIQLENDEI</sequence>
<evidence type="ECO:0000256" key="2">
    <source>
        <dbReference type="ARBA" id="ARBA00022448"/>
    </source>
</evidence>
<protein>
    <recommendedName>
        <fullName evidence="20">Prolactin regulatory element-binding protein</fullName>
    </recommendedName>
    <alternativeName>
        <fullName evidence="20">Mammalian guanine nucleotide exchange factor Sec12</fullName>
    </alternativeName>
</protein>
<dbReference type="SUPFAM" id="SSF50978">
    <property type="entry name" value="WD40 repeat-like"/>
    <property type="match status" value="1"/>
</dbReference>
<dbReference type="KEGG" id="nsu:110587261"/>
<keyword evidence="11" id="KW-0106">Calcium</keyword>
<evidence type="ECO:0000256" key="12">
    <source>
        <dbReference type="ARBA" id="ARBA00022889"/>
    </source>
</evidence>
<dbReference type="FunFam" id="1.10.238.10:FF:000184">
    <property type="entry name" value="cell growth regulator with EF hand domain protein 1"/>
    <property type="match status" value="1"/>
</dbReference>
<keyword evidence="7" id="KW-0732">Signal</keyword>
<dbReference type="Proteomes" id="UP000248481">
    <property type="component" value="Chromosome 10"/>
</dbReference>
<feature type="region of interest" description="Disordered" evidence="21">
    <location>
        <begin position="375"/>
        <end position="503"/>
    </location>
</feature>
<dbReference type="GO" id="GO:0051726">
    <property type="term" value="P:regulation of cell cycle"/>
    <property type="evidence" value="ECO:0007669"/>
    <property type="project" value="UniProtKB-KW"/>
</dbReference>
<feature type="compositionally biased region" description="Basic and acidic residues" evidence="21">
    <location>
        <begin position="468"/>
        <end position="483"/>
    </location>
</feature>
<evidence type="ECO:0000256" key="14">
    <source>
        <dbReference type="ARBA" id="ARBA00022927"/>
    </source>
</evidence>
<evidence type="ECO:0000256" key="5">
    <source>
        <dbReference type="ARBA" id="ARBA00022692"/>
    </source>
</evidence>
<keyword evidence="23" id="KW-1185">Reference proteome</keyword>
<dbReference type="RefSeq" id="XP_021553138.1">
    <property type="nucleotide sequence ID" value="XM_021697463.2"/>
</dbReference>
<dbReference type="InParanoid" id="A0A2Y9HN09"/>
<feature type="region of interest" description="Disordered" evidence="21">
    <location>
        <begin position="99"/>
        <end position="134"/>
    </location>
</feature>
<feature type="compositionally biased region" description="Basic and acidic residues" evidence="21">
    <location>
        <begin position="104"/>
        <end position="116"/>
    </location>
</feature>
<keyword evidence="16" id="KW-0472">Membrane</keyword>
<dbReference type="GO" id="GO:0005634">
    <property type="term" value="C:nucleus"/>
    <property type="evidence" value="ECO:0007669"/>
    <property type="project" value="UniProtKB-SubCell"/>
</dbReference>
<evidence type="ECO:0000256" key="3">
    <source>
        <dbReference type="ARBA" id="ARBA00022525"/>
    </source>
</evidence>
<feature type="compositionally biased region" description="Basic and acidic residues" evidence="21">
    <location>
        <begin position="423"/>
        <end position="437"/>
    </location>
</feature>
<evidence type="ECO:0000256" key="7">
    <source>
        <dbReference type="ARBA" id="ARBA00022729"/>
    </source>
</evidence>
<dbReference type="PROSITE" id="PS50082">
    <property type="entry name" value="WD_REPEATS_2"/>
    <property type="match status" value="1"/>
</dbReference>
<gene>
    <name evidence="24" type="primary">PREB</name>
</gene>
<comment type="subcellular location">
    <subcellularLocation>
        <location evidence="20">Endoplasmic reticulum membrane</location>
        <topology evidence="20">Single-pass membrane protein</topology>
    </subcellularLocation>
    <subcellularLocation>
        <location evidence="20">Nucleus</location>
    </subcellularLocation>
    <subcellularLocation>
        <location evidence="1">Secreted</location>
    </subcellularLocation>
    <text evidence="20">Concentrates at endoplasmic reticulum exit sites (ERES), also known as transitional endoplasmic reticulum (tER).</text>
</comment>
<evidence type="ECO:0000256" key="21">
    <source>
        <dbReference type="SAM" id="MobiDB-lite"/>
    </source>
</evidence>
<organism evidence="23 24">
    <name type="scientific">Neomonachus schauinslandi</name>
    <name type="common">Hawaiian monk seal</name>
    <name type="synonym">Monachus schauinslandi</name>
    <dbReference type="NCBI Taxonomy" id="29088"/>
    <lineage>
        <taxon>Eukaryota</taxon>
        <taxon>Metazoa</taxon>
        <taxon>Chordata</taxon>
        <taxon>Craniata</taxon>
        <taxon>Vertebrata</taxon>
        <taxon>Euteleostomi</taxon>
        <taxon>Mammalia</taxon>
        <taxon>Eutheria</taxon>
        <taxon>Laurasiatheria</taxon>
        <taxon>Carnivora</taxon>
        <taxon>Caniformia</taxon>
        <taxon>Pinnipedia</taxon>
        <taxon>Phocidae</taxon>
        <taxon>Monachinae</taxon>
        <taxon>Monachini</taxon>
        <taxon>Neomonachus</taxon>
    </lineage>
</organism>
<evidence type="ECO:0000256" key="17">
    <source>
        <dbReference type="ARBA" id="ARBA00023306"/>
    </source>
</evidence>
<evidence type="ECO:0000256" key="11">
    <source>
        <dbReference type="ARBA" id="ARBA00022837"/>
    </source>
</evidence>
<evidence type="ECO:0000256" key="8">
    <source>
        <dbReference type="ARBA" id="ARBA00022737"/>
    </source>
</evidence>
<keyword evidence="12" id="KW-0130">Cell adhesion</keyword>
<dbReference type="PROSITE" id="PS50222">
    <property type="entry name" value="EF_HAND_2"/>
    <property type="match status" value="1"/>
</dbReference>
<dbReference type="InterPro" id="IPR036322">
    <property type="entry name" value="WD40_repeat_dom_sf"/>
</dbReference>
<evidence type="ECO:0000256" key="6">
    <source>
        <dbReference type="ARBA" id="ARBA00022723"/>
    </source>
</evidence>
<dbReference type="GO" id="GO:0006888">
    <property type="term" value="P:endoplasmic reticulum to Golgi vesicle-mediated transport"/>
    <property type="evidence" value="ECO:0007669"/>
    <property type="project" value="UniProtKB-UniRule"/>
</dbReference>
<dbReference type="CTD" id="10113"/>
<dbReference type="GO" id="GO:0005509">
    <property type="term" value="F:calcium ion binding"/>
    <property type="evidence" value="ECO:0007669"/>
    <property type="project" value="InterPro"/>
</dbReference>
<keyword evidence="13" id="KW-0931">ER-Golgi transport</keyword>
<dbReference type="GO" id="GO:0003400">
    <property type="term" value="P:regulation of COPII vesicle coating"/>
    <property type="evidence" value="ECO:0007669"/>
    <property type="project" value="UniProtKB-UniRule"/>
</dbReference>
<dbReference type="PANTHER" id="PTHR23284:SF0">
    <property type="entry name" value="PROLACTIN REGULATORY ELEMENT-BINDING PROTEIN"/>
    <property type="match status" value="1"/>
</dbReference>
<comment type="function">
    <text evidence="20">Guanine nucleotide exchange factor (GEF) that regulates the assembly of the coat protein complex II/COPII in endoplasmic reticulum (ER) to Golgi vesicle-mediated transport. Selectively activates SAR1A and SAR1B by promoting the exchange of guanosine diphosphate (GDP) for guanosine triphosphate (GTP) in these small GTPases. In their activated GTP-bound state, SAR1A and SAR1B insert into the membrane of the endoplasmic reticulum where they recruit the remainder of the coat protein complex II/COPII which is responsible for both the sorting of proteins and the deformation and budding of membranes into vesicles destined to the Golgi.</text>
</comment>
<keyword evidence="14 20" id="KW-0653">Protein transport</keyword>
<dbReference type="InterPro" id="IPR015943">
    <property type="entry name" value="WD40/YVTN_repeat-like_dom_sf"/>
</dbReference>
<dbReference type="AlphaFoldDB" id="A0A2Y9HN09"/>
<evidence type="ECO:0000256" key="4">
    <source>
        <dbReference type="ARBA" id="ARBA00022574"/>
    </source>
</evidence>
<evidence type="ECO:0000256" key="9">
    <source>
        <dbReference type="ARBA" id="ARBA00022810"/>
    </source>
</evidence>
<dbReference type="InterPro" id="IPR002048">
    <property type="entry name" value="EF_hand_dom"/>
</dbReference>
<dbReference type="GO" id="GO:0015031">
    <property type="term" value="P:protein transport"/>
    <property type="evidence" value="ECO:0007669"/>
    <property type="project" value="UniProtKB-KW"/>
</dbReference>
<keyword evidence="6" id="KW-0479">Metal-binding</keyword>
<keyword evidence="4 19" id="KW-0853">WD repeat</keyword>
<keyword evidence="15" id="KW-1133">Transmembrane helix</keyword>
<accession>A0A2Y9HN09</accession>
<keyword evidence="8 20" id="KW-0677">Repeat</keyword>
<comment type="function">
    <text evidence="20">Was first identified based on its probable role in the regulation of pituitary gene transcription. Binds to the prolactin gene (PRL) promoter and seems to activate transcription.</text>
</comment>
<name>A0A2Y9HN09_NEOSC</name>
<feature type="compositionally biased region" description="Basic and acidic residues" evidence="21">
    <location>
        <begin position="387"/>
        <end position="397"/>
    </location>
</feature>
<evidence type="ECO:0000256" key="18">
    <source>
        <dbReference type="ARBA" id="ARBA00058165"/>
    </source>
</evidence>
<comment type="subunit">
    <text evidence="20">Interacts with SAR1B (GDP-bound form). Interacts with MIA2; recruits PREB to endoplasmic reticulum exit sites.</text>
</comment>
<keyword evidence="10 20" id="KW-0256">Endoplasmic reticulum</keyword>
<feature type="compositionally biased region" description="Basic and acidic residues" evidence="21">
    <location>
        <begin position="125"/>
        <end position="134"/>
    </location>
</feature>
<evidence type="ECO:0000256" key="10">
    <source>
        <dbReference type="ARBA" id="ARBA00022824"/>
    </source>
</evidence>
<keyword evidence="2 20" id="KW-0813">Transport</keyword>
<dbReference type="InterPro" id="IPR045260">
    <property type="entry name" value="Sec12-like"/>
</dbReference>
<feature type="domain" description="EF-hand" evidence="22">
    <location>
        <begin position="310"/>
        <end position="345"/>
    </location>
</feature>
<comment type="similarity">
    <text evidence="20">Belongs to the WD repeat SEC12 family.</text>
</comment>
<keyword evidence="9" id="KW-0338">Growth arrest</keyword>
<dbReference type="Gene3D" id="1.10.238.10">
    <property type="entry name" value="EF-hand"/>
    <property type="match status" value="1"/>
</dbReference>
<dbReference type="InterPro" id="IPR018247">
    <property type="entry name" value="EF_Hand_1_Ca_BS"/>
</dbReference>
<keyword evidence="3" id="KW-0964">Secreted</keyword>
<dbReference type="PANTHER" id="PTHR23284">
    <property type="entry name" value="PROLACTIN REGULATORY ELEMENT BINDING PROTEIN"/>
    <property type="match status" value="1"/>
</dbReference>
<evidence type="ECO:0000259" key="22">
    <source>
        <dbReference type="PROSITE" id="PS50222"/>
    </source>
</evidence>
<dbReference type="GeneID" id="110587261"/>
<dbReference type="Gene3D" id="2.130.10.10">
    <property type="entry name" value="YVTN repeat-like/Quinoprotein amine dehydrogenase"/>
    <property type="match status" value="2"/>
</dbReference>
<dbReference type="STRING" id="29088.A0A2Y9HN09"/>
<dbReference type="PROSITE" id="PS00018">
    <property type="entry name" value="EF_HAND_1"/>
    <property type="match status" value="2"/>
</dbReference>
<evidence type="ECO:0000256" key="16">
    <source>
        <dbReference type="ARBA" id="ARBA00023136"/>
    </source>
</evidence>
<evidence type="ECO:0000256" key="13">
    <source>
        <dbReference type="ARBA" id="ARBA00022892"/>
    </source>
</evidence>
<proteinExistence type="inferred from homology"/>
<keyword evidence="5" id="KW-0812">Transmembrane</keyword>
<dbReference type="InterPro" id="IPR011992">
    <property type="entry name" value="EF-hand-dom_pair"/>
</dbReference>
<dbReference type="GO" id="GO:0005085">
    <property type="term" value="F:guanyl-nucleotide exchange factor activity"/>
    <property type="evidence" value="ECO:0007669"/>
    <property type="project" value="InterPro"/>
</dbReference>
<reference evidence="24" key="1">
    <citation type="submission" date="2025-08" db="UniProtKB">
        <authorList>
            <consortium name="RefSeq"/>
        </authorList>
    </citation>
    <scope>IDENTIFICATION</scope>
    <source>
        <tissue evidence="24">Blood</tissue>
    </source>
</reference>
<evidence type="ECO:0000256" key="15">
    <source>
        <dbReference type="ARBA" id="ARBA00022989"/>
    </source>
</evidence>
<dbReference type="SUPFAM" id="SSF47473">
    <property type="entry name" value="EF-hand"/>
    <property type="match status" value="1"/>
</dbReference>
<comment type="function">
    <text evidence="18">Mediates cell-cell adhesion in a calcium-dependent manner. Able to inhibit growth in several cell lines.</text>
</comment>
<evidence type="ECO:0000256" key="1">
    <source>
        <dbReference type="ARBA" id="ARBA00004613"/>
    </source>
</evidence>
<evidence type="ECO:0000313" key="23">
    <source>
        <dbReference type="Proteomes" id="UP000248481"/>
    </source>
</evidence>
<dbReference type="GO" id="GO:0005576">
    <property type="term" value="C:extracellular region"/>
    <property type="evidence" value="ECO:0007669"/>
    <property type="project" value="UniProtKB-SubCell"/>
</dbReference>
<dbReference type="GO" id="GO:0005789">
    <property type="term" value="C:endoplasmic reticulum membrane"/>
    <property type="evidence" value="ECO:0007669"/>
    <property type="project" value="UniProtKB-SubCell"/>
</dbReference>
<feature type="compositionally biased region" description="Basic and acidic residues" evidence="21">
    <location>
        <begin position="448"/>
        <end position="457"/>
    </location>
</feature>
<evidence type="ECO:0000313" key="24">
    <source>
        <dbReference type="RefSeq" id="XP_021553138.1"/>
    </source>
</evidence>
<feature type="repeat" description="WD" evidence="19">
    <location>
        <begin position="161"/>
        <end position="183"/>
    </location>
</feature>
<dbReference type="GO" id="GO:0007155">
    <property type="term" value="P:cell adhesion"/>
    <property type="evidence" value="ECO:0007669"/>
    <property type="project" value="UniProtKB-KW"/>
</dbReference>
<evidence type="ECO:0000256" key="19">
    <source>
        <dbReference type="PROSITE-ProRule" id="PRU00221"/>
    </source>
</evidence>